<dbReference type="Pfam" id="PF00941">
    <property type="entry name" value="FAD_binding_5"/>
    <property type="match status" value="1"/>
</dbReference>
<dbReference type="InterPro" id="IPR002346">
    <property type="entry name" value="Mopterin_DH_FAD-bd"/>
</dbReference>
<dbReference type="GO" id="GO:0071949">
    <property type="term" value="F:FAD binding"/>
    <property type="evidence" value="ECO:0007669"/>
    <property type="project" value="InterPro"/>
</dbReference>
<dbReference type="Proteomes" id="UP000186469">
    <property type="component" value="Unassembled WGS sequence"/>
</dbReference>
<dbReference type="InterPro" id="IPR016167">
    <property type="entry name" value="FAD-bd_PCMH_sub1"/>
</dbReference>
<dbReference type="GO" id="GO:0016491">
    <property type="term" value="F:oxidoreductase activity"/>
    <property type="evidence" value="ECO:0007669"/>
    <property type="project" value="InterPro"/>
</dbReference>
<dbReference type="InterPro" id="IPR016169">
    <property type="entry name" value="FAD-bd_PCMH_sub2"/>
</dbReference>
<dbReference type="PROSITE" id="PS51387">
    <property type="entry name" value="FAD_PCMH"/>
    <property type="match status" value="1"/>
</dbReference>
<dbReference type="AlphaFoldDB" id="A0A1M7TJA7"/>
<dbReference type="InterPro" id="IPR016166">
    <property type="entry name" value="FAD-bd_PCMH"/>
</dbReference>
<dbReference type="PANTHER" id="PTHR42659:SF9">
    <property type="entry name" value="XANTHINE DEHYDROGENASE FAD-BINDING SUBUNIT XDHB-RELATED"/>
    <property type="match status" value="1"/>
</dbReference>
<proteinExistence type="predicted"/>
<evidence type="ECO:0000259" key="2">
    <source>
        <dbReference type="PROSITE" id="PS51387"/>
    </source>
</evidence>
<dbReference type="EMBL" id="FRDI01000013">
    <property type="protein sequence ID" value="SHN70723.1"/>
    <property type="molecule type" value="Genomic_DNA"/>
</dbReference>
<accession>A0A1M7TJA7</accession>
<gene>
    <name evidence="3" type="ORF">SAMN02745728_02087</name>
</gene>
<dbReference type="InterPro" id="IPR051312">
    <property type="entry name" value="Diverse_Substr_Oxidored"/>
</dbReference>
<dbReference type="Gene3D" id="3.30.465.10">
    <property type="match status" value="1"/>
</dbReference>
<dbReference type="PANTHER" id="PTHR42659">
    <property type="entry name" value="XANTHINE DEHYDROGENASE SUBUNIT C-RELATED"/>
    <property type="match status" value="1"/>
</dbReference>
<name>A0A1M7TJA7_9BACT</name>
<keyword evidence="1" id="KW-0274">FAD</keyword>
<dbReference type="Gene3D" id="3.30.43.10">
    <property type="entry name" value="Uridine Diphospho-n-acetylenolpyruvylglucosamine Reductase, domain 2"/>
    <property type="match status" value="1"/>
</dbReference>
<protein>
    <submittedName>
        <fullName evidence="3">Molybdopterin dehydrogenase FAD binding domain-containing protein</fullName>
    </submittedName>
</protein>
<evidence type="ECO:0000313" key="4">
    <source>
        <dbReference type="Proteomes" id="UP000186469"/>
    </source>
</evidence>
<sequence length="121" mass="13009">MLQEYLLPTTVDSALIMLKDHGGRARLIAGGTDLILQEEKAEKKAQILVDISRIQDLQKIEKKGDALFIGACVTHTEIATSPLVKKHAPALAFSCSCVGGKQIRNIATSRKSSDSIICGCC</sequence>
<organism evidence="3 4">
    <name type="scientific">Desulfovibrio litoralis DSM 11393</name>
    <dbReference type="NCBI Taxonomy" id="1121455"/>
    <lineage>
        <taxon>Bacteria</taxon>
        <taxon>Pseudomonadati</taxon>
        <taxon>Thermodesulfobacteriota</taxon>
        <taxon>Desulfovibrionia</taxon>
        <taxon>Desulfovibrionales</taxon>
        <taxon>Desulfovibrionaceae</taxon>
        <taxon>Desulfovibrio</taxon>
    </lineage>
</organism>
<evidence type="ECO:0000256" key="1">
    <source>
        <dbReference type="ARBA" id="ARBA00022827"/>
    </source>
</evidence>
<dbReference type="RefSeq" id="WP_072697763.1">
    <property type="nucleotide sequence ID" value="NZ_FRDI01000013.1"/>
</dbReference>
<dbReference type="STRING" id="1121455.SAMN02745728_02087"/>
<feature type="domain" description="FAD-binding PCMH-type" evidence="2">
    <location>
        <begin position="1"/>
        <end position="121"/>
    </location>
</feature>
<reference evidence="3 4" key="1">
    <citation type="submission" date="2016-12" db="EMBL/GenBank/DDBJ databases">
        <authorList>
            <person name="Song W.-J."/>
            <person name="Kurnit D.M."/>
        </authorList>
    </citation>
    <scope>NUCLEOTIDE SEQUENCE [LARGE SCALE GENOMIC DNA]</scope>
    <source>
        <strain evidence="3 4">DSM 11393</strain>
    </source>
</reference>
<keyword evidence="1" id="KW-0285">Flavoprotein</keyword>
<keyword evidence="4" id="KW-1185">Reference proteome</keyword>
<dbReference type="OrthoDB" id="9783813at2"/>
<dbReference type="SUPFAM" id="SSF56176">
    <property type="entry name" value="FAD-binding/transporter-associated domain-like"/>
    <property type="match status" value="1"/>
</dbReference>
<evidence type="ECO:0000313" key="3">
    <source>
        <dbReference type="EMBL" id="SHN70723.1"/>
    </source>
</evidence>
<dbReference type="InterPro" id="IPR036318">
    <property type="entry name" value="FAD-bd_PCMH-like_sf"/>
</dbReference>